<sequence>SLTLYQKVSPRSPLPGGNPLALYKESTSELSDENKRSLLQTALTDEYQLKKETPIPSGVYVEDIFEDYLIYNVNGQAYKASYTLAEDGTATFGEPEKVIAQKVYEPMEALQTKYSEVIKEAGRRNASLDSTRLKKIVELCQELLSSEEPEEDKIKKATKEADKTLAWLKEQAAVKTEEGVQYPASAFAYTPDLNDPTTWMLRLFEGEEVTKSQLSKASAFLSPGGYKGQKVVIKESDLPSVKRRIRFEYRKIGVDSNDMPKWVKEVETREEIRNYIPLTEAKFDKGRATVIVIKPGFNVSEDR</sequence>
<evidence type="ECO:0000256" key="1">
    <source>
        <dbReference type="SAM" id="MobiDB-lite"/>
    </source>
</evidence>
<comment type="caution">
    <text evidence="2">The sequence shown here is derived from an EMBL/GenBank/DDBJ whole genome shotgun (WGS) entry which is preliminary data.</text>
</comment>
<feature type="non-terminal residue" evidence="2">
    <location>
        <position position="303"/>
    </location>
</feature>
<dbReference type="AlphaFoldDB" id="X1CEB2"/>
<reference evidence="2" key="1">
    <citation type="journal article" date="2014" name="Front. Microbiol.">
        <title>High frequency of phylogenetically diverse reductive dehalogenase-homologous genes in deep subseafloor sedimentary metagenomes.</title>
        <authorList>
            <person name="Kawai M."/>
            <person name="Futagami T."/>
            <person name="Toyoda A."/>
            <person name="Takaki Y."/>
            <person name="Nishi S."/>
            <person name="Hori S."/>
            <person name="Arai W."/>
            <person name="Tsubouchi T."/>
            <person name="Morono Y."/>
            <person name="Uchiyama I."/>
            <person name="Ito T."/>
            <person name="Fujiyama A."/>
            <person name="Inagaki F."/>
            <person name="Takami H."/>
        </authorList>
    </citation>
    <scope>NUCLEOTIDE SEQUENCE</scope>
    <source>
        <strain evidence="2">Expedition CK06-06</strain>
    </source>
</reference>
<proteinExistence type="predicted"/>
<name>X1CEB2_9ZZZZ</name>
<organism evidence="2">
    <name type="scientific">marine sediment metagenome</name>
    <dbReference type="NCBI Taxonomy" id="412755"/>
    <lineage>
        <taxon>unclassified sequences</taxon>
        <taxon>metagenomes</taxon>
        <taxon>ecological metagenomes</taxon>
    </lineage>
</organism>
<feature type="region of interest" description="Disordered" evidence="1">
    <location>
        <begin position="1"/>
        <end position="28"/>
    </location>
</feature>
<protein>
    <submittedName>
        <fullName evidence="2">Uncharacterized protein</fullName>
    </submittedName>
</protein>
<evidence type="ECO:0000313" key="2">
    <source>
        <dbReference type="EMBL" id="GAG82561.1"/>
    </source>
</evidence>
<accession>X1CEB2</accession>
<dbReference type="EMBL" id="BART01011244">
    <property type="protein sequence ID" value="GAG82561.1"/>
    <property type="molecule type" value="Genomic_DNA"/>
</dbReference>
<gene>
    <name evidence="2" type="ORF">S01H4_24043</name>
</gene>
<feature type="non-terminal residue" evidence="2">
    <location>
        <position position="1"/>
    </location>
</feature>